<proteinExistence type="predicted"/>
<dbReference type="PROSITE" id="PS00107">
    <property type="entry name" value="PROTEIN_KINASE_ATP"/>
    <property type="match status" value="1"/>
</dbReference>
<name>A0ABR1RWI1_9PEZI</name>
<evidence type="ECO:0000256" key="2">
    <source>
        <dbReference type="SAM" id="MobiDB-lite"/>
    </source>
</evidence>
<sequence>MDREMDKGMDEGTGRATHRRTPWFQKKTVDPFSKQGITDTLKNHFAGRNTVHFKRIVGQGKFGVTALLEDTRQNPPKRFIIKRALGAGAVADLRKEIGALRNFRGSAHIIQMVDYRDQNNLEDNRTSSPLGGLAGPSIVTEFLENGSLWAI</sequence>
<keyword evidence="4" id="KW-1185">Reference proteome</keyword>
<evidence type="ECO:0008006" key="5">
    <source>
        <dbReference type="Google" id="ProtNLM"/>
    </source>
</evidence>
<protein>
    <recommendedName>
        <fullName evidence="5">Protein kinase domain-containing protein</fullName>
    </recommendedName>
</protein>
<dbReference type="InterPro" id="IPR011009">
    <property type="entry name" value="Kinase-like_dom_sf"/>
</dbReference>
<dbReference type="SUPFAM" id="SSF56112">
    <property type="entry name" value="Protein kinase-like (PK-like)"/>
    <property type="match status" value="1"/>
</dbReference>
<feature type="binding site" evidence="1">
    <location>
        <position position="82"/>
    </location>
    <ligand>
        <name>ATP</name>
        <dbReference type="ChEBI" id="CHEBI:30616"/>
    </ligand>
</feature>
<evidence type="ECO:0000256" key="1">
    <source>
        <dbReference type="PROSITE-ProRule" id="PRU10141"/>
    </source>
</evidence>
<reference evidence="3 4" key="1">
    <citation type="submission" date="2023-01" db="EMBL/GenBank/DDBJ databases">
        <title>Analysis of 21 Apiospora genomes using comparative genomics revels a genus with tremendous synthesis potential of carbohydrate active enzymes and secondary metabolites.</title>
        <authorList>
            <person name="Sorensen T."/>
        </authorList>
    </citation>
    <scope>NUCLEOTIDE SEQUENCE [LARGE SCALE GENOMIC DNA]</scope>
    <source>
        <strain evidence="3 4">CBS 20057</strain>
    </source>
</reference>
<evidence type="ECO:0000313" key="4">
    <source>
        <dbReference type="Proteomes" id="UP001396898"/>
    </source>
</evidence>
<organism evidence="3 4">
    <name type="scientific">Apiospora marii</name>
    <dbReference type="NCBI Taxonomy" id="335849"/>
    <lineage>
        <taxon>Eukaryota</taxon>
        <taxon>Fungi</taxon>
        <taxon>Dikarya</taxon>
        <taxon>Ascomycota</taxon>
        <taxon>Pezizomycotina</taxon>
        <taxon>Sordariomycetes</taxon>
        <taxon>Xylariomycetidae</taxon>
        <taxon>Amphisphaeriales</taxon>
        <taxon>Apiosporaceae</taxon>
        <taxon>Apiospora</taxon>
    </lineage>
</organism>
<gene>
    <name evidence="3" type="ORF">PG991_007975</name>
</gene>
<dbReference type="InterPro" id="IPR017441">
    <property type="entry name" value="Protein_kinase_ATP_BS"/>
</dbReference>
<evidence type="ECO:0000313" key="3">
    <source>
        <dbReference type="EMBL" id="KAK8018785.1"/>
    </source>
</evidence>
<dbReference type="EMBL" id="JAQQWI010000010">
    <property type="protein sequence ID" value="KAK8018785.1"/>
    <property type="molecule type" value="Genomic_DNA"/>
</dbReference>
<feature type="compositionally biased region" description="Basic and acidic residues" evidence="2">
    <location>
        <begin position="1"/>
        <end position="13"/>
    </location>
</feature>
<comment type="caution">
    <text evidence="3">The sequence shown here is derived from an EMBL/GenBank/DDBJ whole genome shotgun (WGS) entry which is preliminary data.</text>
</comment>
<dbReference type="Gene3D" id="1.10.510.10">
    <property type="entry name" value="Transferase(Phosphotransferase) domain 1"/>
    <property type="match status" value="1"/>
</dbReference>
<feature type="region of interest" description="Disordered" evidence="2">
    <location>
        <begin position="1"/>
        <end position="21"/>
    </location>
</feature>
<accession>A0ABR1RWI1</accession>
<keyword evidence="1" id="KW-0547">Nucleotide-binding</keyword>
<keyword evidence="1" id="KW-0067">ATP-binding</keyword>
<dbReference type="Proteomes" id="UP001396898">
    <property type="component" value="Unassembled WGS sequence"/>
</dbReference>